<dbReference type="AlphaFoldDB" id="A0A290ZGN0"/>
<dbReference type="GO" id="GO:0098796">
    <property type="term" value="C:membrane protein complex"/>
    <property type="evidence" value="ECO:0007669"/>
    <property type="project" value="UniProtKB-ARBA"/>
</dbReference>
<dbReference type="InterPro" id="IPR027417">
    <property type="entry name" value="P-loop_NTPase"/>
</dbReference>
<dbReference type="InterPro" id="IPR003593">
    <property type="entry name" value="AAA+_ATPase"/>
</dbReference>
<dbReference type="Proteomes" id="UP000218505">
    <property type="component" value="Chromosome"/>
</dbReference>
<keyword evidence="2" id="KW-0547">Nucleotide-binding</keyword>
<dbReference type="RefSeq" id="WP_096497768.1">
    <property type="nucleotide sequence ID" value="NZ_CP023445.1"/>
</dbReference>
<dbReference type="EMBL" id="CP023445">
    <property type="protein sequence ID" value="ATE58155.1"/>
    <property type="molecule type" value="Genomic_DNA"/>
</dbReference>
<dbReference type="PROSITE" id="PS50893">
    <property type="entry name" value="ABC_TRANSPORTER_2"/>
    <property type="match status" value="1"/>
</dbReference>
<dbReference type="PROSITE" id="PS00211">
    <property type="entry name" value="ABC_TRANSPORTER_1"/>
    <property type="match status" value="1"/>
</dbReference>
<reference evidence="5" key="1">
    <citation type="submission" date="2017-09" db="EMBL/GenBank/DDBJ databases">
        <title>Complete Genome Sequence of ansamitocin-producing Bacterium Actinosynnema pretiosum X47.</title>
        <authorList>
            <person name="Cao G."/>
            <person name="Zong G."/>
            <person name="Zhong C."/>
            <person name="Fu J."/>
        </authorList>
    </citation>
    <scope>NUCLEOTIDE SEQUENCE [LARGE SCALE GENOMIC DNA]</scope>
    <source>
        <strain evidence="5">X47</strain>
    </source>
</reference>
<evidence type="ECO:0000313" key="6">
    <source>
        <dbReference type="Proteomes" id="UP000218505"/>
    </source>
</evidence>
<dbReference type="GO" id="GO:0016887">
    <property type="term" value="F:ATP hydrolysis activity"/>
    <property type="evidence" value="ECO:0007669"/>
    <property type="project" value="InterPro"/>
</dbReference>
<gene>
    <name evidence="5" type="ORF">CNX65_13660</name>
</gene>
<dbReference type="InterPro" id="IPR017871">
    <property type="entry name" value="ABC_transporter-like_CS"/>
</dbReference>
<protein>
    <submittedName>
        <fullName evidence="5">ABC transporter</fullName>
    </submittedName>
</protein>
<dbReference type="InterPro" id="IPR015854">
    <property type="entry name" value="ABC_transpr_LolD-like"/>
</dbReference>
<dbReference type="GO" id="GO:0022857">
    <property type="term" value="F:transmembrane transporter activity"/>
    <property type="evidence" value="ECO:0007669"/>
    <property type="project" value="TreeGrafter"/>
</dbReference>
<dbReference type="Gene3D" id="3.40.50.300">
    <property type="entry name" value="P-loop containing nucleotide triphosphate hydrolases"/>
    <property type="match status" value="1"/>
</dbReference>
<evidence type="ECO:0000256" key="2">
    <source>
        <dbReference type="ARBA" id="ARBA00022741"/>
    </source>
</evidence>
<evidence type="ECO:0000259" key="4">
    <source>
        <dbReference type="PROSITE" id="PS50893"/>
    </source>
</evidence>
<feature type="domain" description="ABC transporter" evidence="4">
    <location>
        <begin position="19"/>
        <end position="256"/>
    </location>
</feature>
<dbReference type="Pfam" id="PF00005">
    <property type="entry name" value="ABC_tran"/>
    <property type="match status" value="1"/>
</dbReference>
<evidence type="ECO:0000256" key="3">
    <source>
        <dbReference type="ARBA" id="ARBA00022840"/>
    </source>
</evidence>
<accession>A0A290ZGN0</accession>
<dbReference type="CDD" id="cd03255">
    <property type="entry name" value="ABC_MJ0796_LolCDE_FtsE"/>
    <property type="match status" value="1"/>
</dbReference>
<evidence type="ECO:0000256" key="1">
    <source>
        <dbReference type="ARBA" id="ARBA00022448"/>
    </source>
</evidence>
<dbReference type="PANTHER" id="PTHR24220:SF685">
    <property type="entry name" value="ABC TRANSPORTER RELATED"/>
    <property type="match status" value="1"/>
</dbReference>
<dbReference type="FunFam" id="3.40.50.300:FF:000032">
    <property type="entry name" value="Export ABC transporter ATP-binding protein"/>
    <property type="match status" value="1"/>
</dbReference>
<keyword evidence="3" id="KW-0067">ATP-binding</keyword>
<sequence length="279" mass="29924">MFGNRRREPQGGGSARAAVRLDSVRKTYGKGENAVEALRGVDISFGYGSFTAVMGPSGSGKSTLLQCAAGLDVPTSGAVILDGVDLTGKNEVALTELRRERVGFIFQSFNLLPALTVEQNITLPLKLAGRRIDHGRVADVIRRVGLDQRRGHLPSELSGGQQQRVAIARALVAEPPVVFADEPTGALDTRTALEVLDLLRESVMVTGQTIIMVTHDPVAASHADNVVFLIDGQVISDIHNPTPEAVADRMTHLTALVEQPRRSFDLSSSANQRGPRGEY</sequence>
<dbReference type="GO" id="GO:0005524">
    <property type="term" value="F:ATP binding"/>
    <property type="evidence" value="ECO:0007669"/>
    <property type="project" value="UniProtKB-KW"/>
</dbReference>
<name>A0A290ZGN0_9PSEU</name>
<dbReference type="KEGG" id="apre:CNX65_13660"/>
<dbReference type="SUPFAM" id="SSF52540">
    <property type="entry name" value="P-loop containing nucleoside triphosphate hydrolases"/>
    <property type="match status" value="1"/>
</dbReference>
<dbReference type="InterPro" id="IPR003439">
    <property type="entry name" value="ABC_transporter-like_ATP-bd"/>
</dbReference>
<keyword evidence="6" id="KW-1185">Reference proteome</keyword>
<evidence type="ECO:0000313" key="5">
    <source>
        <dbReference type="EMBL" id="ATE58155.1"/>
    </source>
</evidence>
<dbReference type="PANTHER" id="PTHR24220">
    <property type="entry name" value="IMPORT ATP-BINDING PROTEIN"/>
    <property type="match status" value="1"/>
</dbReference>
<keyword evidence="1" id="KW-0813">Transport</keyword>
<organism evidence="5 6">
    <name type="scientific">Actinosynnema pretiosum</name>
    <dbReference type="NCBI Taxonomy" id="42197"/>
    <lineage>
        <taxon>Bacteria</taxon>
        <taxon>Bacillati</taxon>
        <taxon>Actinomycetota</taxon>
        <taxon>Actinomycetes</taxon>
        <taxon>Pseudonocardiales</taxon>
        <taxon>Pseudonocardiaceae</taxon>
        <taxon>Actinosynnema</taxon>
    </lineage>
</organism>
<dbReference type="SMART" id="SM00382">
    <property type="entry name" value="AAA"/>
    <property type="match status" value="1"/>
</dbReference>
<dbReference type="GO" id="GO:0005886">
    <property type="term" value="C:plasma membrane"/>
    <property type="evidence" value="ECO:0007669"/>
    <property type="project" value="TreeGrafter"/>
</dbReference>
<dbReference type="InterPro" id="IPR017911">
    <property type="entry name" value="MacB-like_ATP-bd"/>
</dbReference>
<proteinExistence type="predicted"/>